<name>A0AAD9FN39_PAPLA</name>
<accession>A0AAD9FN39</accession>
<reference evidence="2" key="1">
    <citation type="submission" date="2023-02" db="EMBL/GenBank/DDBJ databases">
        <title>Identification and recombinant expression of a fungal hydrolase from Papiliotrema laurentii that hydrolyzes apple cutin and clears colloidal polyester polyurethane.</title>
        <authorList>
            <consortium name="DOE Joint Genome Institute"/>
            <person name="Roman V.A."/>
            <person name="Bojanowski C."/>
            <person name="Crable B.R."/>
            <person name="Wagner D.N."/>
            <person name="Hung C.S."/>
            <person name="Nadeau L.J."/>
            <person name="Schratz L."/>
            <person name="Haridas S."/>
            <person name="Pangilinan J."/>
            <person name="Lipzen A."/>
            <person name="Na H."/>
            <person name="Yan M."/>
            <person name="Ng V."/>
            <person name="Grigoriev I.V."/>
            <person name="Spatafora J.W."/>
            <person name="Barlow D."/>
            <person name="Biffinger J."/>
            <person name="Kelley-Loughnane N."/>
            <person name="Varaljay V.A."/>
            <person name="Crookes-Goodson W.J."/>
        </authorList>
    </citation>
    <scope>NUCLEOTIDE SEQUENCE</scope>
    <source>
        <strain evidence="2">5307AH</strain>
    </source>
</reference>
<dbReference type="AlphaFoldDB" id="A0AAD9FN39"/>
<gene>
    <name evidence="2" type="ORF">DB88DRAFT_532279</name>
</gene>
<comment type="caution">
    <text evidence="2">The sequence shown here is derived from an EMBL/GenBank/DDBJ whole genome shotgun (WGS) entry which is preliminary data.</text>
</comment>
<feature type="region of interest" description="Disordered" evidence="1">
    <location>
        <begin position="76"/>
        <end position="104"/>
    </location>
</feature>
<evidence type="ECO:0000256" key="1">
    <source>
        <dbReference type="SAM" id="MobiDB-lite"/>
    </source>
</evidence>
<feature type="compositionally biased region" description="Polar residues" evidence="1">
    <location>
        <begin position="1"/>
        <end position="22"/>
    </location>
</feature>
<feature type="region of interest" description="Disordered" evidence="1">
    <location>
        <begin position="137"/>
        <end position="156"/>
    </location>
</feature>
<feature type="region of interest" description="Disordered" evidence="1">
    <location>
        <begin position="1"/>
        <end position="27"/>
    </location>
</feature>
<organism evidence="2 3">
    <name type="scientific">Papiliotrema laurentii</name>
    <name type="common">Cryptococcus laurentii</name>
    <dbReference type="NCBI Taxonomy" id="5418"/>
    <lineage>
        <taxon>Eukaryota</taxon>
        <taxon>Fungi</taxon>
        <taxon>Dikarya</taxon>
        <taxon>Basidiomycota</taxon>
        <taxon>Agaricomycotina</taxon>
        <taxon>Tremellomycetes</taxon>
        <taxon>Tremellales</taxon>
        <taxon>Rhynchogastremaceae</taxon>
        <taxon>Papiliotrema</taxon>
    </lineage>
</organism>
<feature type="compositionally biased region" description="Polar residues" evidence="1">
    <location>
        <begin position="88"/>
        <end position="104"/>
    </location>
</feature>
<feature type="compositionally biased region" description="Polar residues" evidence="1">
    <location>
        <begin position="141"/>
        <end position="156"/>
    </location>
</feature>
<protein>
    <submittedName>
        <fullName evidence="2">Uncharacterized protein</fullName>
    </submittedName>
</protein>
<keyword evidence="3" id="KW-1185">Reference proteome</keyword>
<proteinExistence type="predicted"/>
<dbReference type="EMBL" id="JAODAN010000008">
    <property type="protein sequence ID" value="KAK1922799.1"/>
    <property type="molecule type" value="Genomic_DNA"/>
</dbReference>
<sequence length="323" mass="36080">MNSTVADKNSSCKHSVPSSQDHAPSHGKFDAFMQKIETYRIFDDLRREAAGDPHLGNPQVFDELALAEYMQITLGDTEDPDHDEQQRTFRTSHSEPSQALHQQTCSANTGTVQCGSFLYDFPPDLTVINCRTIPRPATTDPFDSTDPQQSSQGAEPTRLTTYITLTDRKHQTRGEGSFRIPVADASLLYSLHSSLTRTYPSDPRHQPHDVIQKALSEKLGGREDLKIIFDGEATQVTVPSDEDMAIAASFDAQRELMVKGTEFSKDPSLQFGNTIRFVLDHPIALQWQERDCNDTCIYTFERKPLYAEGTGLGDSSLDDSFVK</sequence>
<evidence type="ECO:0000313" key="3">
    <source>
        <dbReference type="Proteomes" id="UP001182556"/>
    </source>
</evidence>
<dbReference type="Proteomes" id="UP001182556">
    <property type="component" value="Unassembled WGS sequence"/>
</dbReference>
<evidence type="ECO:0000313" key="2">
    <source>
        <dbReference type="EMBL" id="KAK1922799.1"/>
    </source>
</evidence>